<dbReference type="SUPFAM" id="SSF48592">
    <property type="entry name" value="GroEL equatorial domain-like"/>
    <property type="match status" value="1"/>
</dbReference>
<evidence type="ECO:0008006" key="6">
    <source>
        <dbReference type="Google" id="ProtNLM"/>
    </source>
</evidence>
<name>A0AAW0IZG1_MYOGA</name>
<organism evidence="4 5">
    <name type="scientific">Myodes glareolus</name>
    <name type="common">Bank vole</name>
    <name type="synonym">Clethrionomys glareolus</name>
    <dbReference type="NCBI Taxonomy" id="447135"/>
    <lineage>
        <taxon>Eukaryota</taxon>
        <taxon>Metazoa</taxon>
        <taxon>Chordata</taxon>
        <taxon>Craniata</taxon>
        <taxon>Vertebrata</taxon>
        <taxon>Euteleostomi</taxon>
        <taxon>Mammalia</taxon>
        <taxon>Eutheria</taxon>
        <taxon>Euarchontoglires</taxon>
        <taxon>Glires</taxon>
        <taxon>Rodentia</taxon>
        <taxon>Myomorpha</taxon>
        <taxon>Muroidea</taxon>
        <taxon>Cricetidae</taxon>
        <taxon>Arvicolinae</taxon>
        <taxon>Myodes</taxon>
    </lineage>
</organism>
<dbReference type="PANTHER" id="PTHR45633">
    <property type="entry name" value="60 KDA HEAT SHOCK PROTEIN, MITOCHONDRIAL"/>
    <property type="match status" value="1"/>
</dbReference>
<dbReference type="InterPro" id="IPR002423">
    <property type="entry name" value="Cpn60/GroEL/TCP-1"/>
</dbReference>
<dbReference type="GO" id="GO:0005524">
    <property type="term" value="F:ATP binding"/>
    <property type="evidence" value="ECO:0007669"/>
    <property type="project" value="InterPro"/>
</dbReference>
<evidence type="ECO:0000313" key="5">
    <source>
        <dbReference type="Proteomes" id="UP001488838"/>
    </source>
</evidence>
<evidence type="ECO:0000256" key="1">
    <source>
        <dbReference type="ARBA" id="ARBA00006607"/>
    </source>
</evidence>
<evidence type="ECO:0000256" key="2">
    <source>
        <dbReference type="ARBA" id="ARBA00023186"/>
    </source>
</evidence>
<comment type="similarity">
    <text evidence="1 3">Belongs to the chaperonin (HSP60) family.</text>
</comment>
<dbReference type="GO" id="GO:0140662">
    <property type="term" value="F:ATP-dependent protein folding chaperone"/>
    <property type="evidence" value="ECO:0007669"/>
    <property type="project" value="InterPro"/>
</dbReference>
<keyword evidence="2" id="KW-0143">Chaperone</keyword>
<dbReference type="EMBL" id="JBBHLL010000077">
    <property type="protein sequence ID" value="KAK7819752.1"/>
    <property type="molecule type" value="Genomic_DNA"/>
</dbReference>
<gene>
    <name evidence="4" type="ORF">U0070_012358</name>
</gene>
<dbReference type="PRINTS" id="PR00298">
    <property type="entry name" value="CHAPERONIN60"/>
</dbReference>
<protein>
    <recommendedName>
        <fullName evidence="6">Heat shock protein 60</fullName>
    </recommendedName>
</protein>
<reference evidence="4 5" key="1">
    <citation type="journal article" date="2023" name="bioRxiv">
        <title>Conserved and derived expression patterns and positive selection on dental genes reveal complex evolutionary context of ever-growing rodent molars.</title>
        <authorList>
            <person name="Calamari Z.T."/>
            <person name="Song A."/>
            <person name="Cohen E."/>
            <person name="Akter M."/>
            <person name="Roy R.D."/>
            <person name="Hallikas O."/>
            <person name="Christensen M.M."/>
            <person name="Li P."/>
            <person name="Marangoni P."/>
            <person name="Jernvall J."/>
            <person name="Klein O.D."/>
        </authorList>
    </citation>
    <scope>NUCLEOTIDE SEQUENCE [LARGE SCALE GENOMIC DNA]</scope>
    <source>
        <strain evidence="4">V071</strain>
    </source>
</reference>
<dbReference type="Proteomes" id="UP001488838">
    <property type="component" value="Unassembled WGS sequence"/>
</dbReference>
<evidence type="ECO:0000256" key="3">
    <source>
        <dbReference type="RuleBase" id="RU000418"/>
    </source>
</evidence>
<keyword evidence="5" id="KW-1185">Reference proteome</keyword>
<dbReference type="InterPro" id="IPR001844">
    <property type="entry name" value="Cpn60/GroEL"/>
</dbReference>
<comment type="caution">
    <text evidence="4">The sequence shown here is derived from an EMBL/GenBank/DDBJ whole genome shotgun (WGS) entry which is preliminary data.</text>
</comment>
<dbReference type="Gene3D" id="1.10.560.10">
    <property type="entry name" value="GroEL-like equatorial domain"/>
    <property type="match status" value="1"/>
</dbReference>
<evidence type="ECO:0000313" key="4">
    <source>
        <dbReference type="EMBL" id="KAK7819752.1"/>
    </source>
</evidence>
<dbReference type="Pfam" id="PF00118">
    <property type="entry name" value="Cpn60_TCP1"/>
    <property type="match status" value="1"/>
</dbReference>
<dbReference type="InterPro" id="IPR027413">
    <property type="entry name" value="GROEL-like_equatorial_sf"/>
</dbReference>
<accession>A0AAW0IZG1</accession>
<sequence length="152" mass="16045">MVKPGINSSLCEPCNSPGDPDPTELLLIGLGKPSPLMRSKRRTVIIEQSWRSPRVTKDGVPVAKSIDLKDKYKHIGTYLVQDVANNTNEEVGGGTTAATVLAPSIAKEEFEKISKGANPGEIQRGVMLAGDAVIADRASTSSDSKLTAAFPG</sequence>
<proteinExistence type="inferred from homology"/>
<dbReference type="GO" id="GO:0042026">
    <property type="term" value="P:protein refolding"/>
    <property type="evidence" value="ECO:0007669"/>
    <property type="project" value="InterPro"/>
</dbReference>
<dbReference type="AlphaFoldDB" id="A0AAW0IZG1"/>